<organism evidence="1 2">
    <name type="scientific">Pseudohongiella nitratireducens</name>
    <dbReference type="NCBI Taxonomy" id="1768907"/>
    <lineage>
        <taxon>Bacteria</taxon>
        <taxon>Pseudomonadati</taxon>
        <taxon>Pseudomonadota</taxon>
        <taxon>Gammaproteobacteria</taxon>
        <taxon>Pseudomonadales</taxon>
        <taxon>Pseudohongiellaceae</taxon>
        <taxon>Pseudohongiella</taxon>
    </lineage>
</organism>
<dbReference type="EMBL" id="BMIY01000015">
    <property type="protein sequence ID" value="GFZ83822.1"/>
    <property type="molecule type" value="Genomic_DNA"/>
</dbReference>
<accession>A0A916QPG5</accession>
<dbReference type="Proteomes" id="UP000627715">
    <property type="component" value="Unassembled WGS sequence"/>
</dbReference>
<comment type="caution">
    <text evidence="1">The sequence shown here is derived from an EMBL/GenBank/DDBJ whole genome shotgun (WGS) entry which is preliminary data.</text>
</comment>
<dbReference type="OrthoDB" id="5587540at2"/>
<sequence>MKLTKKAVSLLIPLFLLSCGGNQVRLSEFDEVFETEILDNGTKFFTYRLIRKAPMGARDAVTLEPGLNDIEEQSRRTGPGAMRSGGGPGMDLNFDAIEEQLELKLVETGYCRDGYLELDSSSINGQYAIRGECREAANENDRQTFNNTQSL</sequence>
<dbReference type="RefSeq" id="WP_068811113.1">
    <property type="nucleotide sequence ID" value="NZ_BMIY01000015.1"/>
</dbReference>
<dbReference type="PROSITE" id="PS51257">
    <property type="entry name" value="PROKAR_LIPOPROTEIN"/>
    <property type="match status" value="1"/>
</dbReference>
<reference evidence="1" key="2">
    <citation type="submission" date="2020-09" db="EMBL/GenBank/DDBJ databases">
        <authorList>
            <person name="Sun Q."/>
            <person name="Zhou Y."/>
        </authorList>
    </citation>
    <scope>NUCLEOTIDE SEQUENCE</scope>
    <source>
        <strain evidence="1">CGMCC 1.15425</strain>
    </source>
</reference>
<name>A0A916QPG5_9GAMM</name>
<gene>
    <name evidence="1" type="ORF">GCM10011403_29250</name>
</gene>
<keyword evidence="2" id="KW-1185">Reference proteome</keyword>
<dbReference type="AlphaFoldDB" id="A0A916QPG5"/>
<evidence type="ECO:0000313" key="1">
    <source>
        <dbReference type="EMBL" id="GFZ83822.1"/>
    </source>
</evidence>
<evidence type="ECO:0000313" key="2">
    <source>
        <dbReference type="Proteomes" id="UP000627715"/>
    </source>
</evidence>
<evidence type="ECO:0008006" key="3">
    <source>
        <dbReference type="Google" id="ProtNLM"/>
    </source>
</evidence>
<proteinExistence type="predicted"/>
<protein>
    <recommendedName>
        <fullName evidence="3">Lipoprotein</fullName>
    </recommendedName>
</protein>
<reference evidence="1" key="1">
    <citation type="journal article" date="2014" name="Int. J. Syst. Evol. Microbiol.">
        <title>Complete genome sequence of Corynebacterium casei LMG S-19264T (=DSM 44701T), isolated from a smear-ripened cheese.</title>
        <authorList>
            <consortium name="US DOE Joint Genome Institute (JGI-PGF)"/>
            <person name="Walter F."/>
            <person name="Albersmeier A."/>
            <person name="Kalinowski J."/>
            <person name="Ruckert C."/>
        </authorList>
    </citation>
    <scope>NUCLEOTIDE SEQUENCE</scope>
    <source>
        <strain evidence="1">CGMCC 1.15425</strain>
    </source>
</reference>